<evidence type="ECO:0000256" key="1">
    <source>
        <dbReference type="ARBA" id="ARBA00007357"/>
    </source>
</evidence>
<dbReference type="InterPro" id="IPR024079">
    <property type="entry name" value="MetalloPept_cat_dom_sf"/>
</dbReference>
<evidence type="ECO:0000313" key="3">
    <source>
        <dbReference type="EMBL" id="VDK59433.1"/>
    </source>
</evidence>
<accession>A0A3P6RTF9</accession>
<dbReference type="GO" id="GO:0006508">
    <property type="term" value="P:proteolysis"/>
    <property type="evidence" value="ECO:0007669"/>
    <property type="project" value="InterPro"/>
</dbReference>
<dbReference type="InterPro" id="IPR008753">
    <property type="entry name" value="Peptidase_M13_N"/>
</dbReference>
<dbReference type="InterPro" id="IPR042089">
    <property type="entry name" value="Peptidase_M13_dom_2"/>
</dbReference>
<proteinExistence type="inferred from homology"/>
<name>A0A3P6RTF9_CYLGO</name>
<dbReference type="EMBL" id="UYRV01013169">
    <property type="protein sequence ID" value="VDK59433.1"/>
    <property type="molecule type" value="Genomic_DNA"/>
</dbReference>
<dbReference type="AlphaFoldDB" id="A0A3P6RTF9"/>
<keyword evidence="4" id="KW-1185">Reference proteome</keyword>
<reference evidence="3 4" key="1">
    <citation type="submission" date="2018-11" db="EMBL/GenBank/DDBJ databases">
        <authorList>
            <consortium name="Pathogen Informatics"/>
        </authorList>
    </citation>
    <scope>NUCLEOTIDE SEQUENCE [LARGE SCALE GENOMIC DNA]</scope>
</reference>
<dbReference type="GO" id="GO:0004222">
    <property type="term" value="F:metalloendopeptidase activity"/>
    <property type="evidence" value="ECO:0007669"/>
    <property type="project" value="InterPro"/>
</dbReference>
<evidence type="ECO:0000259" key="2">
    <source>
        <dbReference type="Pfam" id="PF05649"/>
    </source>
</evidence>
<dbReference type="Pfam" id="PF05649">
    <property type="entry name" value="Peptidase_M13_N"/>
    <property type="match status" value="1"/>
</dbReference>
<feature type="non-terminal residue" evidence="3">
    <location>
        <position position="1"/>
    </location>
</feature>
<dbReference type="PROSITE" id="PS51885">
    <property type="entry name" value="NEPRILYSIN"/>
    <property type="match status" value="1"/>
</dbReference>
<comment type="similarity">
    <text evidence="1">Belongs to the peptidase M13 family.</text>
</comment>
<organism evidence="3 4">
    <name type="scientific">Cylicostephanus goldi</name>
    <name type="common">Nematode worm</name>
    <dbReference type="NCBI Taxonomy" id="71465"/>
    <lineage>
        <taxon>Eukaryota</taxon>
        <taxon>Metazoa</taxon>
        <taxon>Ecdysozoa</taxon>
        <taxon>Nematoda</taxon>
        <taxon>Chromadorea</taxon>
        <taxon>Rhabditida</taxon>
        <taxon>Rhabditina</taxon>
        <taxon>Rhabditomorpha</taxon>
        <taxon>Strongyloidea</taxon>
        <taxon>Strongylidae</taxon>
        <taxon>Cylicostephanus</taxon>
    </lineage>
</organism>
<dbReference type="Proteomes" id="UP000271889">
    <property type="component" value="Unassembled WGS sequence"/>
</dbReference>
<dbReference type="Gene3D" id="3.40.390.10">
    <property type="entry name" value="Collagenase (Catalytic Domain)"/>
    <property type="match status" value="1"/>
</dbReference>
<protein>
    <recommendedName>
        <fullName evidence="2">Peptidase M13 N-terminal domain-containing protein</fullName>
    </recommendedName>
</protein>
<dbReference type="SUPFAM" id="SSF55486">
    <property type="entry name" value="Metalloproteases ('zincins'), catalytic domain"/>
    <property type="match status" value="1"/>
</dbReference>
<feature type="domain" description="Peptidase M13 N-terminal" evidence="2">
    <location>
        <begin position="3"/>
        <end position="44"/>
    </location>
</feature>
<dbReference type="InterPro" id="IPR000718">
    <property type="entry name" value="Peptidase_M13"/>
</dbReference>
<evidence type="ECO:0000313" key="4">
    <source>
        <dbReference type="Proteomes" id="UP000271889"/>
    </source>
</evidence>
<dbReference type="Gene3D" id="1.10.1380.10">
    <property type="entry name" value="Neutral endopeptidase , domain2"/>
    <property type="match status" value="1"/>
</dbReference>
<sequence length="57" mass="6566">ANPCEDFFEFACGNWIARHPIPKDEVIYNYFEILNDTLQKEIRGTYVTVCANVVALN</sequence>
<gene>
    <name evidence="3" type="ORF">CGOC_LOCUS4661</name>
</gene>
<dbReference type="OrthoDB" id="6475849at2759"/>